<keyword evidence="2 5" id="KW-0812">Transmembrane</keyword>
<dbReference type="OrthoDB" id="4521223at2759"/>
<dbReference type="Proteomes" id="UP001152049">
    <property type="component" value="Unassembled WGS sequence"/>
</dbReference>
<proteinExistence type="predicted"/>
<keyword evidence="7" id="KW-1185">Reference proteome</keyword>
<keyword evidence="4 5" id="KW-0472">Membrane</keyword>
<dbReference type="AlphaFoldDB" id="A0A9W8VKG8"/>
<dbReference type="Pfam" id="PF04479">
    <property type="entry name" value="RTA1"/>
    <property type="match status" value="1"/>
</dbReference>
<dbReference type="InterPro" id="IPR007568">
    <property type="entry name" value="RTA1"/>
</dbReference>
<evidence type="ECO:0000313" key="6">
    <source>
        <dbReference type="EMBL" id="KAJ4268971.1"/>
    </source>
</evidence>
<dbReference type="EMBL" id="JAOQAZ010000003">
    <property type="protein sequence ID" value="KAJ4268971.1"/>
    <property type="molecule type" value="Genomic_DNA"/>
</dbReference>
<sequence>MTMAEPNLGGNAFFLACHALLGLSQLYYGIRYKTWGFLFGMICGHLLEIIGYVARIRMHFGEKGFLMYIVTITIGPAFFSAAIYLCLARIISVYGQHLSRFTPRTYTISFMLSDLIALVLQAAGGAILGGEDQSKSTRDVGMAIMKTGLISHLAFITLFIVLAGEFGFRAYRHRDNWNPDFSQLRSAWRFKSFLACLSTATLLILIRTAYRVAELSEGYDSSIAENEVAFMLLEGTMIVVATACLAIGHPGACFEGQWQEADFRLRGSKHSIELGKSQSDPAPFSSV</sequence>
<accession>A0A9W8VKG8</accession>
<comment type="caution">
    <text evidence="6">The sequence shown here is derived from an EMBL/GenBank/DDBJ whole genome shotgun (WGS) entry which is preliminary data.</text>
</comment>
<evidence type="ECO:0000256" key="3">
    <source>
        <dbReference type="ARBA" id="ARBA00022989"/>
    </source>
</evidence>
<evidence type="ECO:0000256" key="4">
    <source>
        <dbReference type="ARBA" id="ARBA00023136"/>
    </source>
</evidence>
<feature type="transmembrane region" description="Helical" evidence="5">
    <location>
        <begin position="35"/>
        <end position="53"/>
    </location>
</feature>
<feature type="transmembrane region" description="Helical" evidence="5">
    <location>
        <begin position="108"/>
        <end position="129"/>
    </location>
</feature>
<feature type="transmembrane region" description="Helical" evidence="5">
    <location>
        <begin position="65"/>
        <end position="87"/>
    </location>
</feature>
<dbReference type="PANTHER" id="PTHR31465:SF9">
    <property type="entry name" value="SPHINGOID LONG-CHAIN BASE TRANSPORTER RSB1"/>
    <property type="match status" value="1"/>
</dbReference>
<protein>
    <submittedName>
        <fullName evidence="6">Phospholipid-translocating ATPase rsb1</fullName>
    </submittedName>
</protein>
<evidence type="ECO:0000256" key="2">
    <source>
        <dbReference type="ARBA" id="ARBA00022692"/>
    </source>
</evidence>
<dbReference type="GO" id="GO:0000324">
    <property type="term" value="C:fungal-type vacuole"/>
    <property type="evidence" value="ECO:0007669"/>
    <property type="project" value="TreeGrafter"/>
</dbReference>
<feature type="transmembrane region" description="Helical" evidence="5">
    <location>
        <begin position="12"/>
        <end position="28"/>
    </location>
</feature>
<evidence type="ECO:0000256" key="5">
    <source>
        <dbReference type="SAM" id="Phobius"/>
    </source>
</evidence>
<evidence type="ECO:0000256" key="1">
    <source>
        <dbReference type="ARBA" id="ARBA00004141"/>
    </source>
</evidence>
<dbReference type="PANTHER" id="PTHR31465">
    <property type="entry name" value="PROTEIN RTA1-RELATED"/>
    <property type="match status" value="1"/>
</dbReference>
<keyword evidence="3 5" id="KW-1133">Transmembrane helix</keyword>
<gene>
    <name evidence="6" type="primary">RSB1_1</name>
    <name evidence="6" type="ORF">NW762_003042</name>
</gene>
<name>A0A9W8VKG8_9HYPO</name>
<feature type="transmembrane region" description="Helical" evidence="5">
    <location>
        <begin position="192"/>
        <end position="210"/>
    </location>
</feature>
<comment type="subcellular location">
    <subcellularLocation>
        <location evidence="1">Membrane</location>
        <topology evidence="1">Multi-pass membrane protein</topology>
    </subcellularLocation>
</comment>
<reference evidence="6" key="1">
    <citation type="submission" date="2022-09" db="EMBL/GenBank/DDBJ databases">
        <title>Fusarium specimens isolated from Avocado Roots.</title>
        <authorList>
            <person name="Stajich J."/>
            <person name="Roper C."/>
            <person name="Heimlech-Rivalta G."/>
        </authorList>
    </citation>
    <scope>NUCLEOTIDE SEQUENCE</scope>
    <source>
        <strain evidence="6">CF00136</strain>
    </source>
</reference>
<evidence type="ECO:0000313" key="7">
    <source>
        <dbReference type="Proteomes" id="UP001152049"/>
    </source>
</evidence>
<dbReference type="GO" id="GO:0005886">
    <property type="term" value="C:plasma membrane"/>
    <property type="evidence" value="ECO:0007669"/>
    <property type="project" value="TreeGrafter"/>
</dbReference>
<organism evidence="6 7">
    <name type="scientific">Fusarium torreyae</name>
    <dbReference type="NCBI Taxonomy" id="1237075"/>
    <lineage>
        <taxon>Eukaryota</taxon>
        <taxon>Fungi</taxon>
        <taxon>Dikarya</taxon>
        <taxon>Ascomycota</taxon>
        <taxon>Pezizomycotina</taxon>
        <taxon>Sordariomycetes</taxon>
        <taxon>Hypocreomycetidae</taxon>
        <taxon>Hypocreales</taxon>
        <taxon>Nectriaceae</taxon>
        <taxon>Fusarium</taxon>
    </lineage>
</organism>
<feature type="transmembrane region" description="Helical" evidence="5">
    <location>
        <begin position="149"/>
        <end position="171"/>
    </location>
</feature>